<organism evidence="7 8">
    <name type="scientific">Aspergillus sydowii CBS 593.65</name>
    <dbReference type="NCBI Taxonomy" id="1036612"/>
    <lineage>
        <taxon>Eukaryota</taxon>
        <taxon>Fungi</taxon>
        <taxon>Dikarya</taxon>
        <taxon>Ascomycota</taxon>
        <taxon>Pezizomycotina</taxon>
        <taxon>Eurotiomycetes</taxon>
        <taxon>Eurotiomycetidae</taxon>
        <taxon>Eurotiales</taxon>
        <taxon>Aspergillaceae</taxon>
        <taxon>Aspergillus</taxon>
        <taxon>Aspergillus subgen. Nidulantes</taxon>
    </lineage>
</organism>
<evidence type="ECO:0000256" key="2">
    <source>
        <dbReference type="ARBA" id="ARBA00022692"/>
    </source>
</evidence>
<dbReference type="AlphaFoldDB" id="A0A1L9TRJ7"/>
<feature type="compositionally biased region" description="Acidic residues" evidence="5">
    <location>
        <begin position="8"/>
        <end position="17"/>
    </location>
</feature>
<dbReference type="GO" id="GO:0006281">
    <property type="term" value="P:DNA repair"/>
    <property type="evidence" value="ECO:0007669"/>
    <property type="project" value="InterPro"/>
</dbReference>
<dbReference type="Proteomes" id="UP000184356">
    <property type="component" value="Unassembled WGS sequence"/>
</dbReference>
<feature type="transmembrane region" description="Helical" evidence="6">
    <location>
        <begin position="404"/>
        <end position="423"/>
    </location>
</feature>
<dbReference type="PANTHER" id="PTHR28128">
    <property type="entry name" value="GOLGI APPARATUS MEMBRANE PROTEIN TVP15"/>
    <property type="match status" value="1"/>
</dbReference>
<protein>
    <submittedName>
        <fullName evidence="7">Uncharacterized protein</fullName>
    </submittedName>
</protein>
<comment type="subcellular location">
    <subcellularLocation>
        <location evidence="1">Membrane</location>
        <topology evidence="1">Multi-pass membrane protein</topology>
    </subcellularLocation>
</comment>
<dbReference type="SUPFAM" id="SSF48150">
    <property type="entry name" value="DNA-glycosylase"/>
    <property type="match status" value="1"/>
</dbReference>
<dbReference type="GO" id="GO:0000139">
    <property type="term" value="C:Golgi membrane"/>
    <property type="evidence" value="ECO:0007669"/>
    <property type="project" value="TreeGrafter"/>
</dbReference>
<keyword evidence="4 6" id="KW-0472">Membrane</keyword>
<evidence type="ECO:0000256" key="4">
    <source>
        <dbReference type="ARBA" id="ARBA00023136"/>
    </source>
</evidence>
<dbReference type="VEuPathDB" id="FungiDB:ASPSYDRAFT_55004"/>
<dbReference type="InterPro" id="IPR011257">
    <property type="entry name" value="DNA_glycosylase"/>
</dbReference>
<dbReference type="EMBL" id="KV878583">
    <property type="protein sequence ID" value="OJJ62060.1"/>
    <property type="molecule type" value="Genomic_DNA"/>
</dbReference>
<dbReference type="GeneID" id="63765032"/>
<evidence type="ECO:0000256" key="5">
    <source>
        <dbReference type="SAM" id="MobiDB-lite"/>
    </source>
</evidence>
<feature type="transmembrane region" description="Helical" evidence="6">
    <location>
        <begin position="321"/>
        <end position="339"/>
    </location>
</feature>
<evidence type="ECO:0000256" key="3">
    <source>
        <dbReference type="ARBA" id="ARBA00022989"/>
    </source>
</evidence>
<feature type="transmembrane region" description="Helical" evidence="6">
    <location>
        <begin position="377"/>
        <end position="398"/>
    </location>
</feature>
<dbReference type="RefSeq" id="XP_040705866.1">
    <property type="nucleotide sequence ID" value="XM_040848959.1"/>
</dbReference>
<evidence type="ECO:0000313" key="8">
    <source>
        <dbReference type="Proteomes" id="UP000184356"/>
    </source>
</evidence>
<gene>
    <name evidence="7" type="ORF">ASPSYDRAFT_55004</name>
</gene>
<feature type="region of interest" description="Disordered" evidence="5">
    <location>
        <begin position="1"/>
        <end position="122"/>
    </location>
</feature>
<dbReference type="PANTHER" id="PTHR28128:SF1">
    <property type="entry name" value="GOLGI APPARATUS MEMBRANE PROTEIN TVP15"/>
    <property type="match status" value="1"/>
</dbReference>
<accession>A0A1L9TRJ7</accession>
<sequence length="445" mass="49227">MKYKAPEVEEEHEEDDVTSAPKRKRGDEETPVVQEKIADETESQPPSKAARAGEVPDEQEDVDEEFLNEGGSDEDGLDQEELDEEDFDEDLSDLGDEESEEMEEAEPKKGTSQKKSGQPLSGEKLKKTIEKYGHGPLEGTAIEEKALTGSADTILAMLIDAMLKSKPLSHELTDRTLRKLVDVGYHDIQKLGDASWEERATVLKDGGYNRYREQGSTNLGKLVEFVNENYDGDLNNLLKSAEYDPQRTRQLVKEIHGLGDLGVELFFNNVQSVWPSIAPFVDSRSLQTAQDAGLGTDLDAIYADLEKDSNRMCKLANAFRFANIAVGAIMVLGGIAQFFPISMSHIITGVYVILFGLIVAGLEFLPNVPDYIYRYASFLFSFVGRGVFYIFVGCLILHGHVLQYIAASIVGILGIGYVVLEFVPSIEPPSNMREADQGWGAEQVV</sequence>
<dbReference type="InterPro" id="IPR013714">
    <property type="entry name" value="Golgi_TVP15"/>
</dbReference>
<keyword evidence="2 6" id="KW-0812">Transmembrane</keyword>
<proteinExistence type="predicted"/>
<feature type="compositionally biased region" description="Acidic residues" evidence="5">
    <location>
        <begin position="55"/>
        <end position="104"/>
    </location>
</feature>
<dbReference type="Pfam" id="PF08507">
    <property type="entry name" value="COPI_assoc"/>
    <property type="match status" value="1"/>
</dbReference>
<dbReference type="GO" id="GO:0003824">
    <property type="term" value="F:catalytic activity"/>
    <property type="evidence" value="ECO:0007669"/>
    <property type="project" value="InterPro"/>
</dbReference>
<reference evidence="8" key="1">
    <citation type="journal article" date="2017" name="Genome Biol.">
        <title>Comparative genomics reveals high biological diversity and specific adaptations in the industrially and medically important fungal genus Aspergillus.</title>
        <authorList>
            <person name="de Vries R.P."/>
            <person name="Riley R."/>
            <person name="Wiebenga A."/>
            <person name="Aguilar-Osorio G."/>
            <person name="Amillis S."/>
            <person name="Uchima C.A."/>
            <person name="Anderluh G."/>
            <person name="Asadollahi M."/>
            <person name="Askin M."/>
            <person name="Barry K."/>
            <person name="Battaglia E."/>
            <person name="Bayram O."/>
            <person name="Benocci T."/>
            <person name="Braus-Stromeyer S.A."/>
            <person name="Caldana C."/>
            <person name="Canovas D."/>
            <person name="Cerqueira G.C."/>
            <person name="Chen F."/>
            <person name="Chen W."/>
            <person name="Choi C."/>
            <person name="Clum A."/>
            <person name="Dos Santos R.A."/>
            <person name="Damasio A.R."/>
            <person name="Diallinas G."/>
            <person name="Emri T."/>
            <person name="Fekete E."/>
            <person name="Flipphi M."/>
            <person name="Freyberg S."/>
            <person name="Gallo A."/>
            <person name="Gournas C."/>
            <person name="Habgood R."/>
            <person name="Hainaut M."/>
            <person name="Harispe M.L."/>
            <person name="Henrissat B."/>
            <person name="Hilden K.S."/>
            <person name="Hope R."/>
            <person name="Hossain A."/>
            <person name="Karabika E."/>
            <person name="Karaffa L."/>
            <person name="Karanyi Z."/>
            <person name="Krasevec N."/>
            <person name="Kuo A."/>
            <person name="Kusch H."/>
            <person name="LaButti K."/>
            <person name="Lagendijk E.L."/>
            <person name="Lapidus A."/>
            <person name="Levasseur A."/>
            <person name="Lindquist E."/>
            <person name="Lipzen A."/>
            <person name="Logrieco A.F."/>
            <person name="MacCabe A."/>
            <person name="Maekelae M.R."/>
            <person name="Malavazi I."/>
            <person name="Melin P."/>
            <person name="Meyer V."/>
            <person name="Mielnichuk N."/>
            <person name="Miskei M."/>
            <person name="Molnar A.P."/>
            <person name="Mule G."/>
            <person name="Ngan C.Y."/>
            <person name="Orejas M."/>
            <person name="Orosz E."/>
            <person name="Ouedraogo J.P."/>
            <person name="Overkamp K.M."/>
            <person name="Park H.-S."/>
            <person name="Perrone G."/>
            <person name="Piumi F."/>
            <person name="Punt P.J."/>
            <person name="Ram A.F."/>
            <person name="Ramon A."/>
            <person name="Rauscher S."/>
            <person name="Record E."/>
            <person name="Riano-Pachon D.M."/>
            <person name="Robert V."/>
            <person name="Roehrig J."/>
            <person name="Ruller R."/>
            <person name="Salamov A."/>
            <person name="Salih N.S."/>
            <person name="Samson R.A."/>
            <person name="Sandor E."/>
            <person name="Sanguinetti M."/>
            <person name="Schuetze T."/>
            <person name="Sepcic K."/>
            <person name="Shelest E."/>
            <person name="Sherlock G."/>
            <person name="Sophianopoulou V."/>
            <person name="Squina F.M."/>
            <person name="Sun H."/>
            <person name="Susca A."/>
            <person name="Todd R.B."/>
            <person name="Tsang A."/>
            <person name="Unkles S.E."/>
            <person name="van de Wiele N."/>
            <person name="van Rossen-Uffink D."/>
            <person name="Oliveira J.V."/>
            <person name="Vesth T.C."/>
            <person name="Visser J."/>
            <person name="Yu J.-H."/>
            <person name="Zhou M."/>
            <person name="Andersen M.R."/>
            <person name="Archer D.B."/>
            <person name="Baker S.E."/>
            <person name="Benoit I."/>
            <person name="Brakhage A.A."/>
            <person name="Braus G.H."/>
            <person name="Fischer R."/>
            <person name="Frisvad J.C."/>
            <person name="Goldman G.H."/>
            <person name="Houbraken J."/>
            <person name="Oakley B."/>
            <person name="Pocsi I."/>
            <person name="Scazzocchio C."/>
            <person name="Seiboth B."/>
            <person name="vanKuyk P.A."/>
            <person name="Wortman J."/>
            <person name="Dyer P.S."/>
            <person name="Grigoriev I.V."/>
        </authorList>
    </citation>
    <scope>NUCLEOTIDE SEQUENCE [LARGE SCALE GENOMIC DNA]</scope>
    <source>
        <strain evidence="8">CBS 593.65</strain>
    </source>
</reference>
<feature type="transmembrane region" description="Helical" evidence="6">
    <location>
        <begin position="345"/>
        <end position="365"/>
    </location>
</feature>
<evidence type="ECO:0000313" key="7">
    <source>
        <dbReference type="EMBL" id="OJJ62060.1"/>
    </source>
</evidence>
<dbReference type="GO" id="GO:0016192">
    <property type="term" value="P:vesicle-mediated transport"/>
    <property type="evidence" value="ECO:0007669"/>
    <property type="project" value="TreeGrafter"/>
</dbReference>
<evidence type="ECO:0000256" key="6">
    <source>
        <dbReference type="SAM" id="Phobius"/>
    </source>
</evidence>
<evidence type="ECO:0000256" key="1">
    <source>
        <dbReference type="ARBA" id="ARBA00004141"/>
    </source>
</evidence>
<keyword evidence="3 6" id="KW-1133">Transmembrane helix</keyword>
<dbReference type="STRING" id="1036612.A0A1L9TRJ7"/>
<name>A0A1L9TRJ7_9EURO</name>
<keyword evidence="8" id="KW-1185">Reference proteome</keyword>
<dbReference type="OrthoDB" id="423534at2759"/>